<dbReference type="InterPro" id="IPR020568">
    <property type="entry name" value="Ribosomal_Su5_D2-typ_SF"/>
</dbReference>
<feature type="domain" description="Exoribonuclease phosphorolytic" evidence="9">
    <location>
        <begin position="31"/>
        <end position="163"/>
    </location>
</feature>
<dbReference type="GO" id="GO:0000177">
    <property type="term" value="C:cytoplasmic exosome (RNase complex)"/>
    <property type="evidence" value="ECO:0007669"/>
    <property type="project" value="TreeGrafter"/>
</dbReference>
<evidence type="ECO:0000256" key="6">
    <source>
        <dbReference type="ARBA" id="ARBA00058393"/>
    </source>
</evidence>
<accession>A0A8S9XDJ1</accession>
<dbReference type="GO" id="GO:0071028">
    <property type="term" value="P:nuclear mRNA surveillance"/>
    <property type="evidence" value="ECO:0007669"/>
    <property type="project" value="TreeGrafter"/>
</dbReference>
<dbReference type="FunFam" id="3.30.230.70:FF:000004">
    <property type="entry name" value="Exosome complex component Rrp41"/>
    <property type="match status" value="1"/>
</dbReference>
<dbReference type="InterPro" id="IPR001247">
    <property type="entry name" value="ExoRNase_PH_dom1"/>
</dbReference>
<dbReference type="PANTHER" id="PTHR11953:SF0">
    <property type="entry name" value="EXOSOME COMPLEX COMPONENT RRP41"/>
    <property type="match status" value="1"/>
</dbReference>
<comment type="function">
    <text evidence="6">Non-catalytic component of the RNA exosome complex which has 3'-&gt;5' exoribonuclease activity and participates in a multitude of cellular RNA processing and degradation events.</text>
</comment>
<comment type="caution">
    <text evidence="11">The sequence shown here is derived from an EMBL/GenBank/DDBJ whole genome shotgun (WGS) entry which is preliminary data.</text>
</comment>
<keyword evidence="12" id="KW-1185">Reference proteome</keyword>
<dbReference type="InterPro" id="IPR015847">
    <property type="entry name" value="ExoRNase_PH_dom2"/>
</dbReference>
<dbReference type="OrthoDB" id="27298at2759"/>
<evidence type="ECO:0000259" key="9">
    <source>
        <dbReference type="Pfam" id="PF01138"/>
    </source>
</evidence>
<dbReference type="GO" id="GO:0005730">
    <property type="term" value="C:nucleolus"/>
    <property type="evidence" value="ECO:0007669"/>
    <property type="project" value="UniProtKB-SubCell"/>
</dbReference>
<organism evidence="11 12">
    <name type="scientific">Apolygus lucorum</name>
    <name type="common">Small green plant bug</name>
    <name type="synonym">Lygocoris lucorum</name>
    <dbReference type="NCBI Taxonomy" id="248454"/>
    <lineage>
        <taxon>Eukaryota</taxon>
        <taxon>Metazoa</taxon>
        <taxon>Ecdysozoa</taxon>
        <taxon>Arthropoda</taxon>
        <taxon>Hexapoda</taxon>
        <taxon>Insecta</taxon>
        <taxon>Pterygota</taxon>
        <taxon>Neoptera</taxon>
        <taxon>Paraneoptera</taxon>
        <taxon>Hemiptera</taxon>
        <taxon>Heteroptera</taxon>
        <taxon>Panheteroptera</taxon>
        <taxon>Cimicomorpha</taxon>
        <taxon>Miridae</taxon>
        <taxon>Mirini</taxon>
        <taxon>Apolygus</taxon>
    </lineage>
</organism>
<dbReference type="Proteomes" id="UP000466442">
    <property type="component" value="Unassembled WGS sequence"/>
</dbReference>
<dbReference type="PANTHER" id="PTHR11953">
    <property type="entry name" value="EXOSOME COMPLEX COMPONENT"/>
    <property type="match status" value="1"/>
</dbReference>
<comment type="subunit">
    <text evidence="7">Component of the RNA exosome complex.</text>
</comment>
<evidence type="ECO:0000313" key="12">
    <source>
        <dbReference type="Proteomes" id="UP000466442"/>
    </source>
</evidence>
<dbReference type="SUPFAM" id="SSF55666">
    <property type="entry name" value="Ribonuclease PH domain 2-like"/>
    <property type="match status" value="1"/>
</dbReference>
<dbReference type="Pfam" id="PF01138">
    <property type="entry name" value="RNase_PH"/>
    <property type="match status" value="1"/>
</dbReference>
<dbReference type="GO" id="GO:0003723">
    <property type="term" value="F:RNA binding"/>
    <property type="evidence" value="ECO:0007669"/>
    <property type="project" value="TreeGrafter"/>
</dbReference>
<proteinExistence type="inferred from homology"/>
<dbReference type="Gene3D" id="3.30.230.70">
    <property type="entry name" value="GHMP Kinase, N-terminal domain"/>
    <property type="match status" value="1"/>
</dbReference>
<gene>
    <name evidence="11" type="ORF">GE061_017591</name>
</gene>
<evidence type="ECO:0000256" key="7">
    <source>
        <dbReference type="ARBA" id="ARBA00062379"/>
    </source>
</evidence>
<dbReference type="AlphaFoldDB" id="A0A8S9XDJ1"/>
<evidence type="ECO:0000259" key="10">
    <source>
        <dbReference type="Pfam" id="PF03725"/>
    </source>
</evidence>
<sequence>MLFVFLKRNELELNDALFLQSTGTCCRKPNELRIVRCKLGAVPHADGSSYLELGNTKVLVSVFGPYEVRSNHRSKIMSESAFINCQYSMAPFSKQDRRTPRPRDKKNMEMTINLHQALKSVIRAELLPRTQIDVMVEVLTADGGNYCAALNASTLALIDAGVPLREYVIACTASLAKGEVPMVDISHLEETLGGPCLTVAMLPTSKQIAFTEMSQRFHVDHLEKVMATAQKGCEDMYKIINNAVRLYFKEIGFPNNFGQE</sequence>
<keyword evidence="5" id="KW-0271">Exosome</keyword>
<dbReference type="GO" id="GO:0000176">
    <property type="term" value="C:nuclear exosome (RNase complex)"/>
    <property type="evidence" value="ECO:0007669"/>
    <property type="project" value="TreeGrafter"/>
</dbReference>
<dbReference type="InterPro" id="IPR036345">
    <property type="entry name" value="ExoRNase_PH_dom2_sf"/>
</dbReference>
<evidence type="ECO:0000313" key="11">
    <source>
        <dbReference type="EMBL" id="KAF6206358.1"/>
    </source>
</evidence>
<dbReference type="EMBL" id="WIXP02000008">
    <property type="protein sequence ID" value="KAF6206358.1"/>
    <property type="molecule type" value="Genomic_DNA"/>
</dbReference>
<evidence type="ECO:0000256" key="8">
    <source>
        <dbReference type="ARBA" id="ARBA00073078"/>
    </source>
</evidence>
<dbReference type="CDD" id="cd11370">
    <property type="entry name" value="RNase_PH_RRP41"/>
    <property type="match status" value="1"/>
</dbReference>
<dbReference type="SUPFAM" id="SSF54211">
    <property type="entry name" value="Ribosomal protein S5 domain 2-like"/>
    <property type="match status" value="1"/>
</dbReference>
<dbReference type="GO" id="GO:0016075">
    <property type="term" value="P:rRNA catabolic process"/>
    <property type="evidence" value="ECO:0007669"/>
    <property type="project" value="TreeGrafter"/>
</dbReference>
<keyword evidence="4" id="KW-0963">Cytoplasm</keyword>
<evidence type="ECO:0000256" key="4">
    <source>
        <dbReference type="ARBA" id="ARBA00022490"/>
    </source>
</evidence>
<comment type="subcellular location">
    <subcellularLocation>
        <location evidence="1">Cytoplasm</location>
    </subcellularLocation>
    <subcellularLocation>
        <location evidence="2">Nucleus</location>
        <location evidence="2">Nucleolus</location>
    </subcellularLocation>
</comment>
<dbReference type="GO" id="GO:0034475">
    <property type="term" value="P:U4 snRNA 3'-end processing"/>
    <property type="evidence" value="ECO:0007669"/>
    <property type="project" value="TreeGrafter"/>
</dbReference>
<dbReference type="InterPro" id="IPR050080">
    <property type="entry name" value="RNase_PH"/>
</dbReference>
<evidence type="ECO:0000256" key="1">
    <source>
        <dbReference type="ARBA" id="ARBA00004496"/>
    </source>
</evidence>
<name>A0A8S9XDJ1_APOLU</name>
<comment type="similarity">
    <text evidence="3">Belongs to the RNase PH family.</text>
</comment>
<evidence type="ECO:0000256" key="3">
    <source>
        <dbReference type="ARBA" id="ARBA00006678"/>
    </source>
</evidence>
<evidence type="ECO:0000256" key="2">
    <source>
        <dbReference type="ARBA" id="ARBA00004604"/>
    </source>
</evidence>
<feature type="domain" description="Exoribonuclease phosphorolytic" evidence="10">
    <location>
        <begin position="167"/>
        <end position="232"/>
    </location>
</feature>
<evidence type="ECO:0000256" key="5">
    <source>
        <dbReference type="ARBA" id="ARBA00022835"/>
    </source>
</evidence>
<dbReference type="InterPro" id="IPR027408">
    <property type="entry name" value="PNPase/RNase_PH_dom_sf"/>
</dbReference>
<dbReference type="GO" id="GO:0071051">
    <property type="term" value="P:poly(A)-dependent snoRNA 3'-end processing"/>
    <property type="evidence" value="ECO:0007669"/>
    <property type="project" value="TreeGrafter"/>
</dbReference>
<reference evidence="11" key="1">
    <citation type="journal article" date="2021" name="Mol. Ecol. Resour.">
        <title>Apolygus lucorum genome provides insights into omnivorousness and mesophyll feeding.</title>
        <authorList>
            <person name="Liu Y."/>
            <person name="Liu H."/>
            <person name="Wang H."/>
            <person name="Huang T."/>
            <person name="Liu B."/>
            <person name="Yang B."/>
            <person name="Yin L."/>
            <person name="Li B."/>
            <person name="Zhang Y."/>
            <person name="Zhang S."/>
            <person name="Jiang F."/>
            <person name="Zhang X."/>
            <person name="Ren Y."/>
            <person name="Wang B."/>
            <person name="Wang S."/>
            <person name="Lu Y."/>
            <person name="Wu K."/>
            <person name="Fan W."/>
            <person name="Wang G."/>
        </authorList>
    </citation>
    <scope>NUCLEOTIDE SEQUENCE</scope>
    <source>
        <strain evidence="11">12Hb</strain>
    </source>
</reference>
<protein>
    <recommendedName>
        <fullName evidence="8">Putative exosome complex component RRP41</fullName>
    </recommendedName>
</protein>
<dbReference type="Pfam" id="PF03725">
    <property type="entry name" value="RNase_PH_C"/>
    <property type="match status" value="1"/>
</dbReference>